<evidence type="ECO:0000313" key="3">
    <source>
        <dbReference type="EMBL" id="MST58986.1"/>
    </source>
</evidence>
<dbReference type="NCBIfam" id="TIGR00254">
    <property type="entry name" value="GGDEF"/>
    <property type="match status" value="1"/>
</dbReference>
<protein>
    <submittedName>
        <fullName evidence="3">Diguanylate cyclase</fullName>
    </submittedName>
</protein>
<dbReference type="InterPro" id="IPR029787">
    <property type="entry name" value="Nucleotide_cyclase"/>
</dbReference>
<dbReference type="CDD" id="cd01949">
    <property type="entry name" value="GGDEF"/>
    <property type="match status" value="1"/>
</dbReference>
<feature type="transmembrane region" description="Helical" evidence="1">
    <location>
        <begin position="15"/>
        <end position="36"/>
    </location>
</feature>
<evidence type="ECO:0000259" key="2">
    <source>
        <dbReference type="PROSITE" id="PS50887"/>
    </source>
</evidence>
<dbReference type="Pfam" id="PF00990">
    <property type="entry name" value="GGDEF"/>
    <property type="match status" value="1"/>
</dbReference>
<dbReference type="SMART" id="SM00267">
    <property type="entry name" value="GGDEF"/>
    <property type="match status" value="1"/>
</dbReference>
<keyword evidence="1" id="KW-1133">Transmembrane helix</keyword>
<evidence type="ECO:0000256" key="1">
    <source>
        <dbReference type="SAM" id="Phobius"/>
    </source>
</evidence>
<dbReference type="AlphaFoldDB" id="A0A6L5YKP4"/>
<dbReference type="InterPro" id="IPR000160">
    <property type="entry name" value="GGDEF_dom"/>
</dbReference>
<dbReference type="GO" id="GO:0005886">
    <property type="term" value="C:plasma membrane"/>
    <property type="evidence" value="ECO:0007669"/>
    <property type="project" value="TreeGrafter"/>
</dbReference>
<dbReference type="GO" id="GO:0043709">
    <property type="term" value="P:cell adhesion involved in single-species biofilm formation"/>
    <property type="evidence" value="ECO:0007669"/>
    <property type="project" value="TreeGrafter"/>
</dbReference>
<feature type="domain" description="GGDEF" evidence="2">
    <location>
        <begin position="227"/>
        <end position="358"/>
    </location>
</feature>
<keyword evidence="1" id="KW-0812">Transmembrane</keyword>
<proteinExistence type="predicted"/>
<gene>
    <name evidence="3" type="ORF">FYJ59_12210</name>
</gene>
<dbReference type="EMBL" id="VUMU01000018">
    <property type="protein sequence ID" value="MST58986.1"/>
    <property type="molecule type" value="Genomic_DNA"/>
</dbReference>
<accession>A0A6L5YKP4</accession>
<sequence length="358" mass="41052">MLNREIRSDRKNKNIIGMIQSCLILILVLLIIMIMVQITRLQGTARVINYAGLVRGDTQRMVKLEITGSRSDELIKYLDDILSGLRYQDGHYDLVKLHDKEYQDKLQVQSDYWEKLKKEIEAVRSGGYENTDIVNMSEIYFHMADETVFAAENYSEKIAVKIRTIELLSALNMLCLVILVIMQTLAAMKMAMKNKLLEQRAYTDAHTGLPNKSACEALLRDQDMIIEPTACIMFDLNNLKTVNDTMGHSAGDRLIMNFSRLLRSVIPDKDFVGRYGGDEFMAVIYHTDKTEIGELLQSLSREKDRLNSNEDQIPIDYACGWAHSTDEGTCTLQMLLDKADSYMYENKKLCKKRNLCSR</sequence>
<dbReference type="RefSeq" id="WP_154497777.1">
    <property type="nucleotide sequence ID" value="NZ_VUMU01000018.1"/>
</dbReference>
<dbReference type="Gene3D" id="3.30.70.270">
    <property type="match status" value="1"/>
</dbReference>
<dbReference type="Proteomes" id="UP000476055">
    <property type="component" value="Unassembled WGS sequence"/>
</dbReference>
<reference evidence="3 4" key="1">
    <citation type="submission" date="2019-08" db="EMBL/GenBank/DDBJ databases">
        <title>In-depth cultivation of the pig gut microbiome towards novel bacterial diversity and tailored functional studies.</title>
        <authorList>
            <person name="Wylensek D."/>
            <person name="Hitch T.C.A."/>
            <person name="Clavel T."/>
        </authorList>
    </citation>
    <scope>NUCLEOTIDE SEQUENCE [LARGE SCALE GENOMIC DNA]</scope>
    <source>
        <strain evidence="3 4">WCA3-601-WT-6H</strain>
    </source>
</reference>
<keyword evidence="1" id="KW-0472">Membrane</keyword>
<organism evidence="3 4">
    <name type="scientific">Waltera intestinalis</name>
    <dbReference type="NCBI Taxonomy" id="2606635"/>
    <lineage>
        <taxon>Bacteria</taxon>
        <taxon>Bacillati</taxon>
        <taxon>Bacillota</taxon>
        <taxon>Clostridia</taxon>
        <taxon>Lachnospirales</taxon>
        <taxon>Lachnospiraceae</taxon>
        <taxon>Waltera</taxon>
    </lineage>
</organism>
<dbReference type="PANTHER" id="PTHR45138:SF6">
    <property type="entry name" value="DIGUANYLATE CYCLASE DGCN"/>
    <property type="match status" value="1"/>
</dbReference>
<dbReference type="PROSITE" id="PS50887">
    <property type="entry name" value="GGDEF"/>
    <property type="match status" value="1"/>
</dbReference>
<dbReference type="SUPFAM" id="SSF55073">
    <property type="entry name" value="Nucleotide cyclase"/>
    <property type="match status" value="1"/>
</dbReference>
<name>A0A6L5YKP4_9FIRM</name>
<feature type="transmembrane region" description="Helical" evidence="1">
    <location>
        <begin position="167"/>
        <end position="188"/>
    </location>
</feature>
<dbReference type="GO" id="GO:0052621">
    <property type="term" value="F:diguanylate cyclase activity"/>
    <property type="evidence" value="ECO:0007669"/>
    <property type="project" value="TreeGrafter"/>
</dbReference>
<dbReference type="PANTHER" id="PTHR45138">
    <property type="entry name" value="REGULATORY COMPONENTS OF SENSORY TRANSDUCTION SYSTEM"/>
    <property type="match status" value="1"/>
</dbReference>
<dbReference type="InterPro" id="IPR043128">
    <property type="entry name" value="Rev_trsase/Diguanyl_cyclase"/>
</dbReference>
<dbReference type="GO" id="GO:1902201">
    <property type="term" value="P:negative regulation of bacterial-type flagellum-dependent cell motility"/>
    <property type="evidence" value="ECO:0007669"/>
    <property type="project" value="TreeGrafter"/>
</dbReference>
<comment type="caution">
    <text evidence="3">The sequence shown here is derived from an EMBL/GenBank/DDBJ whole genome shotgun (WGS) entry which is preliminary data.</text>
</comment>
<dbReference type="InterPro" id="IPR050469">
    <property type="entry name" value="Diguanylate_Cyclase"/>
</dbReference>
<evidence type="ECO:0000313" key="4">
    <source>
        <dbReference type="Proteomes" id="UP000476055"/>
    </source>
</evidence>
<keyword evidence="4" id="KW-1185">Reference proteome</keyword>